<organism evidence="1 2">
    <name type="scientific">Salinispora tropica (strain ATCC BAA-916 / DSM 44818 / JCM 13857 / NBRC 105044 / CNB-440)</name>
    <dbReference type="NCBI Taxonomy" id="369723"/>
    <lineage>
        <taxon>Bacteria</taxon>
        <taxon>Bacillati</taxon>
        <taxon>Actinomycetota</taxon>
        <taxon>Actinomycetes</taxon>
        <taxon>Micromonosporales</taxon>
        <taxon>Micromonosporaceae</taxon>
        <taxon>Salinispora</taxon>
    </lineage>
</organism>
<name>A4X7A4_SALTO</name>
<dbReference type="RefSeq" id="WP_012013535.1">
    <property type="nucleotide sequence ID" value="NC_009380.1"/>
</dbReference>
<dbReference type="AlphaFoldDB" id="A4X7A4"/>
<evidence type="ECO:0000313" key="2">
    <source>
        <dbReference type="Proteomes" id="UP000000235"/>
    </source>
</evidence>
<proteinExistence type="predicted"/>
<dbReference type="eggNOG" id="COG4644">
    <property type="taxonomic scope" value="Bacteria"/>
</dbReference>
<accession>A4X7A4</accession>
<protein>
    <submittedName>
        <fullName evidence="1">Uncharacterized protein</fullName>
    </submittedName>
</protein>
<dbReference type="PATRIC" id="fig|369723.5.peg.2367"/>
<dbReference type="KEGG" id="stp:Strop_2304"/>
<keyword evidence="2" id="KW-1185">Reference proteome</keyword>
<reference evidence="2" key="1">
    <citation type="journal article" date="2007" name="Proc. Natl. Acad. Sci. U.S.A.">
        <title>Genome sequencing reveals complex secondary metabolome in the marine actinomycete Salinispora tropica.</title>
        <authorList>
            <person name="Udwary D.W."/>
            <person name="Zeigler L."/>
            <person name="Asolkar R.N."/>
            <person name="Singan V."/>
            <person name="Lapidus A."/>
            <person name="Fenical W."/>
            <person name="Jensen P.R."/>
            <person name="Moore B.S."/>
        </authorList>
    </citation>
    <scope>NUCLEOTIDE SEQUENCE [LARGE SCALE GENOMIC DNA]</scope>
    <source>
        <strain evidence="2">ATCC BAA-916 / DSM 44818 / CNB-440</strain>
    </source>
</reference>
<dbReference type="HOGENOM" id="CLU_2345030_0_0_11"/>
<dbReference type="EMBL" id="CP000667">
    <property type="protein sequence ID" value="ABP54754.1"/>
    <property type="molecule type" value="Genomic_DNA"/>
</dbReference>
<sequence>MRRHFEACVFSYLAAELRSGAIAVAGSESYANFTAQLLTDAECAPLIDAYCAEAGLPADAAAATALLREQIETVAATVDTGYPGNADLVCDRVGSTG</sequence>
<gene>
    <name evidence="1" type="ordered locus">Strop_2304</name>
</gene>
<evidence type="ECO:0000313" key="1">
    <source>
        <dbReference type="EMBL" id="ABP54754.1"/>
    </source>
</evidence>
<dbReference type="Proteomes" id="UP000000235">
    <property type="component" value="Chromosome"/>
</dbReference>